<dbReference type="EMBL" id="CM047946">
    <property type="protein sequence ID" value="KAI9897806.1"/>
    <property type="molecule type" value="Genomic_DNA"/>
</dbReference>
<gene>
    <name evidence="1" type="ORF">N3K66_007662</name>
</gene>
<comment type="caution">
    <text evidence="1">The sequence shown here is derived from an EMBL/GenBank/DDBJ whole genome shotgun (WGS) entry which is preliminary data.</text>
</comment>
<keyword evidence="2" id="KW-1185">Reference proteome</keyword>
<proteinExistence type="predicted"/>
<reference evidence="1" key="1">
    <citation type="submission" date="2022-10" db="EMBL/GenBank/DDBJ databases">
        <title>Complete Genome of Trichothecium roseum strain YXFP-22015, a Plant Pathogen Isolated from Citrus.</title>
        <authorList>
            <person name="Wang Y."/>
            <person name="Zhu L."/>
        </authorList>
    </citation>
    <scope>NUCLEOTIDE SEQUENCE</scope>
    <source>
        <strain evidence="1">YXFP-22015</strain>
    </source>
</reference>
<protein>
    <submittedName>
        <fullName evidence="1">Uncharacterized protein</fullName>
    </submittedName>
</protein>
<organism evidence="1 2">
    <name type="scientific">Trichothecium roseum</name>
    <dbReference type="NCBI Taxonomy" id="47278"/>
    <lineage>
        <taxon>Eukaryota</taxon>
        <taxon>Fungi</taxon>
        <taxon>Dikarya</taxon>
        <taxon>Ascomycota</taxon>
        <taxon>Pezizomycotina</taxon>
        <taxon>Sordariomycetes</taxon>
        <taxon>Hypocreomycetidae</taxon>
        <taxon>Hypocreales</taxon>
        <taxon>Hypocreales incertae sedis</taxon>
        <taxon>Trichothecium</taxon>
    </lineage>
</organism>
<evidence type="ECO:0000313" key="1">
    <source>
        <dbReference type="EMBL" id="KAI9897806.1"/>
    </source>
</evidence>
<name>A0ACC0UUL9_9HYPO</name>
<accession>A0ACC0UUL9</accession>
<evidence type="ECO:0000313" key="2">
    <source>
        <dbReference type="Proteomes" id="UP001163324"/>
    </source>
</evidence>
<sequence length="235" mass="26571">MEEYKVRACKVGDATGIGKNNVSAFWEETFWRLLWVPDRTRDEVIDMVALRSPKNLLSERNTRRHQLVEHVPTGEIVGYCRWYLPDSCEGQWLEAQTPGVSKEETQRYEEQYAGVNFNYRTDMDDMDVPIHAMRAKHTPKKPYIELSHLACHPGHQRKGIASLLVSQGLEQASRLGLEVMALAAGRRSLVLYKKLGFEVVDGVVQSLKPYGAPSDEDVSSMHIVIKRCADAATLA</sequence>
<dbReference type="Proteomes" id="UP001163324">
    <property type="component" value="Chromosome 7"/>
</dbReference>